<dbReference type="EMBL" id="JACOQH010000005">
    <property type="protein sequence ID" value="MBC5754033.1"/>
    <property type="molecule type" value="Genomic_DNA"/>
</dbReference>
<comment type="caution">
    <text evidence="2">The sequence shown here is derived from an EMBL/GenBank/DDBJ whole genome shotgun (WGS) entry which is preliminary data.</text>
</comment>
<dbReference type="Gene3D" id="1.20.58.1400">
    <property type="entry name" value="Domain of unknown function DUF3837"/>
    <property type="match status" value="1"/>
</dbReference>
<evidence type="ECO:0000313" key="3">
    <source>
        <dbReference type="Proteomes" id="UP000621540"/>
    </source>
</evidence>
<sequence length="105" mass="12109">MVTSIARQSIVIKCKLKKSILLGNYEFYYAAGLIGKLTGQTFDFDVSPEEMSAAAQEALKNYTPKDDREEYLAHIFSNYKPDEEKNEQMKELFSWGLTENAIWQE</sequence>
<organism evidence="2 3">
    <name type="scientific">Roseburia yibonii</name>
    <dbReference type="NCBI Taxonomy" id="2763063"/>
    <lineage>
        <taxon>Bacteria</taxon>
        <taxon>Bacillati</taxon>
        <taxon>Bacillota</taxon>
        <taxon>Clostridia</taxon>
        <taxon>Lachnospirales</taxon>
        <taxon>Lachnospiraceae</taxon>
        <taxon>Roseburia</taxon>
    </lineage>
</organism>
<keyword evidence="3" id="KW-1185">Reference proteome</keyword>
<evidence type="ECO:0000313" key="2">
    <source>
        <dbReference type="EMBL" id="MBC5754033.1"/>
    </source>
</evidence>
<gene>
    <name evidence="2" type="ORF">H8Z76_08330</name>
</gene>
<dbReference type="InterPro" id="IPR024212">
    <property type="entry name" value="DUF3837"/>
</dbReference>
<evidence type="ECO:0000259" key="1">
    <source>
        <dbReference type="Pfam" id="PF12939"/>
    </source>
</evidence>
<feature type="domain" description="DUF3837" evidence="1">
    <location>
        <begin position="1"/>
        <end position="99"/>
    </location>
</feature>
<accession>A0ABR7IAZ6</accession>
<protein>
    <submittedName>
        <fullName evidence="2">DUF3837 domain-containing protein</fullName>
    </submittedName>
</protein>
<proteinExistence type="predicted"/>
<dbReference type="Pfam" id="PF12939">
    <property type="entry name" value="DUF3837"/>
    <property type="match status" value="1"/>
</dbReference>
<reference evidence="2 3" key="1">
    <citation type="submission" date="2020-08" db="EMBL/GenBank/DDBJ databases">
        <title>Genome public.</title>
        <authorList>
            <person name="Liu C."/>
            <person name="Sun Q."/>
        </authorList>
    </citation>
    <scope>NUCLEOTIDE SEQUENCE [LARGE SCALE GENOMIC DNA]</scope>
    <source>
        <strain evidence="2 3">BX0805</strain>
    </source>
</reference>
<name>A0ABR7IAZ6_9FIRM</name>
<dbReference type="Proteomes" id="UP000621540">
    <property type="component" value="Unassembled WGS sequence"/>
</dbReference>
<dbReference type="RefSeq" id="WP_022514740.1">
    <property type="nucleotide sequence ID" value="NZ_JACOQH010000005.1"/>
</dbReference>
<dbReference type="InterPro" id="IPR038406">
    <property type="entry name" value="DUF3837_sf"/>
</dbReference>